<dbReference type="OrthoDB" id="428767at2759"/>
<protein>
    <submittedName>
        <fullName evidence="3">Uncharacterized protein</fullName>
    </submittedName>
</protein>
<reference evidence="3" key="1">
    <citation type="submission" date="2021-02" db="EMBL/GenBank/DDBJ databases">
        <authorList>
            <person name="Dougan E. K."/>
            <person name="Rhodes N."/>
            <person name="Thang M."/>
            <person name="Chan C."/>
        </authorList>
    </citation>
    <scope>NUCLEOTIDE SEQUENCE</scope>
</reference>
<dbReference type="AlphaFoldDB" id="A0A813G4K0"/>
<evidence type="ECO:0000313" key="5">
    <source>
        <dbReference type="Proteomes" id="UP000654075"/>
    </source>
</evidence>
<evidence type="ECO:0000256" key="1">
    <source>
        <dbReference type="SAM" id="MobiDB-lite"/>
    </source>
</evidence>
<dbReference type="EMBL" id="CAJNNV010027765">
    <property type="protein sequence ID" value="CAE8621524.1"/>
    <property type="molecule type" value="Genomic_DNA"/>
</dbReference>
<sequence length="124" mass="14294">MAEGGKEAMDCSFDSKEDYDLYRRLMNEKLRIQKQSEERKKQTKAVKVRQVQASKLEERERGFEVLFSGANQERIEEARRRQIPALGAQERRPTGSSSGGHMRPPSADRGRNQWAVETVELRGK</sequence>
<name>A0A813G4K0_POLGL</name>
<evidence type="ECO:0000313" key="4">
    <source>
        <dbReference type="EMBL" id="CAE8651757.1"/>
    </source>
</evidence>
<accession>A0A813G4K0</accession>
<evidence type="ECO:0000313" key="2">
    <source>
        <dbReference type="EMBL" id="CAE8599604.1"/>
    </source>
</evidence>
<dbReference type="EMBL" id="CAJNNV010011303">
    <property type="protein sequence ID" value="CAE8599604.1"/>
    <property type="molecule type" value="Genomic_DNA"/>
</dbReference>
<evidence type="ECO:0000313" key="3">
    <source>
        <dbReference type="EMBL" id="CAE8621524.1"/>
    </source>
</evidence>
<dbReference type="Proteomes" id="UP000626109">
    <property type="component" value="Unassembled WGS sequence"/>
</dbReference>
<gene>
    <name evidence="2" type="ORF">PGLA1383_LOCUS17950</name>
    <name evidence="3" type="ORF">PGLA1383_LOCUS39043</name>
    <name evidence="4" type="ORF">PGLA2088_LOCUS9229</name>
</gene>
<comment type="caution">
    <text evidence="3">The sequence shown here is derived from an EMBL/GenBank/DDBJ whole genome shotgun (WGS) entry which is preliminary data.</text>
</comment>
<organism evidence="3 5">
    <name type="scientific">Polarella glacialis</name>
    <name type="common">Dinoflagellate</name>
    <dbReference type="NCBI Taxonomy" id="89957"/>
    <lineage>
        <taxon>Eukaryota</taxon>
        <taxon>Sar</taxon>
        <taxon>Alveolata</taxon>
        <taxon>Dinophyceae</taxon>
        <taxon>Suessiales</taxon>
        <taxon>Suessiaceae</taxon>
        <taxon>Polarella</taxon>
    </lineage>
</organism>
<keyword evidence="5" id="KW-1185">Reference proteome</keyword>
<feature type="non-terminal residue" evidence="3">
    <location>
        <position position="1"/>
    </location>
</feature>
<feature type="region of interest" description="Disordered" evidence="1">
    <location>
        <begin position="78"/>
        <end position="124"/>
    </location>
</feature>
<dbReference type="EMBL" id="CAJNNW010010136">
    <property type="protein sequence ID" value="CAE8651757.1"/>
    <property type="molecule type" value="Genomic_DNA"/>
</dbReference>
<proteinExistence type="predicted"/>
<dbReference type="Proteomes" id="UP000654075">
    <property type="component" value="Unassembled WGS sequence"/>
</dbReference>